<evidence type="ECO:0000313" key="2">
    <source>
        <dbReference type="EMBL" id="WQH14536.1"/>
    </source>
</evidence>
<sequence length="235" mass="26409">MKKILVVQNDLYAPSGHFGASLEKAGAELETLLVYEGQTFSPIDAKGYYGLVVLGGRANGFDDETNPFLPHVLEIIEEFRTSQKPIFGICLGAQLLARSMGTENESNDGWEIAFTDLQSTQAAKDDPVFSVVPERSRFYELHEDRFQLPQGADLLLTGDNLTNQAYRVGKHCYGVQFHPELTVEEVKNLAKVVADRVDENGEMISKRMLNFTIEDFKRQSQLCTQMAERWLNLSP</sequence>
<dbReference type="GO" id="GO:0016787">
    <property type="term" value="F:hydrolase activity"/>
    <property type="evidence" value="ECO:0007669"/>
    <property type="project" value="UniProtKB-KW"/>
</dbReference>
<dbReference type="PROSITE" id="PS51273">
    <property type="entry name" value="GATASE_TYPE_1"/>
    <property type="match status" value="1"/>
</dbReference>
<dbReference type="EMBL" id="CP140255">
    <property type="protein sequence ID" value="WQH14536.1"/>
    <property type="molecule type" value="Genomic_DNA"/>
</dbReference>
<keyword evidence="2" id="KW-0315">Glutamine amidotransferase</keyword>
<reference evidence="2 3" key="1">
    <citation type="submission" date="2023-11" db="EMBL/GenBank/DDBJ databases">
        <title>MicrobeMod: A computational toolkit for identifying prokaryotic methylation and restriction-modification with nanopore sequencing.</title>
        <authorList>
            <person name="Crits-Christoph A."/>
            <person name="Kang S.C."/>
            <person name="Lee H."/>
            <person name="Ostrov N."/>
        </authorList>
    </citation>
    <scope>NUCLEOTIDE SEQUENCE [LARGE SCALE GENOMIC DNA]</scope>
    <source>
        <strain evidence="2 3">ATCC BAA-805</strain>
    </source>
</reference>
<dbReference type="EC" id="3.4.-.-" evidence="2"/>
<organism evidence="2 3">
    <name type="scientific">Vreelandella neptunia</name>
    <dbReference type="NCBI Taxonomy" id="115551"/>
    <lineage>
        <taxon>Bacteria</taxon>
        <taxon>Pseudomonadati</taxon>
        <taxon>Pseudomonadota</taxon>
        <taxon>Gammaproteobacteria</taxon>
        <taxon>Oceanospirillales</taxon>
        <taxon>Halomonadaceae</taxon>
        <taxon>Vreelandella</taxon>
    </lineage>
</organism>
<keyword evidence="2" id="KW-0378">Hydrolase</keyword>
<dbReference type="Proteomes" id="UP001324794">
    <property type="component" value="Chromosome"/>
</dbReference>
<evidence type="ECO:0000313" key="3">
    <source>
        <dbReference type="Proteomes" id="UP001324794"/>
    </source>
</evidence>
<feature type="domain" description="Glutamine amidotransferase" evidence="1">
    <location>
        <begin position="44"/>
        <end position="185"/>
    </location>
</feature>
<dbReference type="InterPro" id="IPR017926">
    <property type="entry name" value="GATASE"/>
</dbReference>
<dbReference type="Gene3D" id="3.40.50.880">
    <property type="match status" value="1"/>
</dbReference>
<protein>
    <submittedName>
        <fullName evidence="2">Type 1 glutamine amidotransferase</fullName>
        <ecNumber evidence="2">3.4.-.-</ecNumber>
    </submittedName>
</protein>
<dbReference type="Pfam" id="PF00117">
    <property type="entry name" value="GATase"/>
    <property type="match status" value="1"/>
</dbReference>
<gene>
    <name evidence="2" type="ORF">SR894_08345</name>
</gene>
<keyword evidence="3" id="KW-1185">Reference proteome</keyword>
<dbReference type="InterPro" id="IPR044992">
    <property type="entry name" value="ChyE-like"/>
</dbReference>
<dbReference type="CDD" id="cd01741">
    <property type="entry name" value="GATase1_1"/>
    <property type="match status" value="1"/>
</dbReference>
<evidence type="ECO:0000259" key="1">
    <source>
        <dbReference type="Pfam" id="PF00117"/>
    </source>
</evidence>
<dbReference type="PANTHER" id="PTHR42695:SF5">
    <property type="entry name" value="GLUTAMINE AMIDOTRANSFERASE YLR126C-RELATED"/>
    <property type="match status" value="1"/>
</dbReference>
<proteinExistence type="predicted"/>
<accession>A0ABZ0YQU1</accession>
<dbReference type="SUPFAM" id="SSF52317">
    <property type="entry name" value="Class I glutamine amidotransferase-like"/>
    <property type="match status" value="1"/>
</dbReference>
<dbReference type="PANTHER" id="PTHR42695">
    <property type="entry name" value="GLUTAMINE AMIDOTRANSFERASE YLR126C-RELATED"/>
    <property type="match status" value="1"/>
</dbReference>
<dbReference type="InterPro" id="IPR029062">
    <property type="entry name" value="Class_I_gatase-like"/>
</dbReference>
<dbReference type="RefSeq" id="WP_133730624.1">
    <property type="nucleotide sequence ID" value="NZ_CP140255.1"/>
</dbReference>
<name>A0ABZ0YQU1_9GAMM</name>